<dbReference type="InterPro" id="IPR052514">
    <property type="entry name" value="SAM-dependent_MTase"/>
</dbReference>
<dbReference type="SUPFAM" id="SSF53335">
    <property type="entry name" value="S-adenosyl-L-methionine-dependent methyltransferases"/>
    <property type="match status" value="1"/>
</dbReference>
<evidence type="ECO:0000259" key="1">
    <source>
        <dbReference type="Pfam" id="PF05050"/>
    </source>
</evidence>
<dbReference type="Proteomes" id="UP000034081">
    <property type="component" value="Unassembled WGS sequence"/>
</dbReference>
<keyword evidence="2" id="KW-0489">Methyltransferase</keyword>
<dbReference type="STRING" id="1618570.UT08_C0001G0015"/>
<dbReference type="Gene3D" id="3.40.50.150">
    <property type="entry name" value="Vaccinia Virus protein VP39"/>
    <property type="match status" value="1"/>
</dbReference>
<dbReference type="EMBL" id="LBVL01000001">
    <property type="protein sequence ID" value="KKQ86149.1"/>
    <property type="molecule type" value="Genomic_DNA"/>
</dbReference>
<dbReference type="Pfam" id="PF05050">
    <property type="entry name" value="Methyltransf_21"/>
    <property type="match status" value="1"/>
</dbReference>
<gene>
    <name evidence="2" type="ORF">UT08_C0001G0015</name>
</gene>
<dbReference type="InterPro" id="IPR006342">
    <property type="entry name" value="FkbM_mtfrase"/>
</dbReference>
<dbReference type="AlphaFoldDB" id="A0A0G0NJU0"/>
<accession>A0A0G0NJU0</accession>
<evidence type="ECO:0000313" key="3">
    <source>
        <dbReference type="Proteomes" id="UP000034081"/>
    </source>
</evidence>
<organism evidence="2 3">
    <name type="scientific">Candidatus Woesebacteria bacterium GW2011_GWB1_38_8</name>
    <dbReference type="NCBI Taxonomy" id="1618570"/>
    <lineage>
        <taxon>Bacteria</taxon>
        <taxon>Candidatus Woeseibacteriota</taxon>
    </lineage>
</organism>
<evidence type="ECO:0000313" key="2">
    <source>
        <dbReference type="EMBL" id="KKQ86149.1"/>
    </source>
</evidence>
<dbReference type="PANTHER" id="PTHR34203">
    <property type="entry name" value="METHYLTRANSFERASE, FKBM FAMILY PROTEIN"/>
    <property type="match status" value="1"/>
</dbReference>
<dbReference type="PANTHER" id="PTHR34203:SF15">
    <property type="entry name" value="SLL1173 PROTEIN"/>
    <property type="match status" value="1"/>
</dbReference>
<name>A0A0G0NJU0_9BACT</name>
<feature type="domain" description="Methyltransferase FkbM" evidence="1">
    <location>
        <begin position="101"/>
        <end position="262"/>
    </location>
</feature>
<comment type="caution">
    <text evidence="2">The sequence shown here is derived from an EMBL/GenBank/DDBJ whole genome shotgun (WGS) entry which is preliminary data.</text>
</comment>
<dbReference type="InterPro" id="IPR029063">
    <property type="entry name" value="SAM-dependent_MTases_sf"/>
</dbReference>
<reference evidence="2 3" key="1">
    <citation type="journal article" date="2015" name="Nature">
        <title>rRNA introns, odd ribosomes, and small enigmatic genomes across a large radiation of phyla.</title>
        <authorList>
            <person name="Brown C.T."/>
            <person name="Hug L.A."/>
            <person name="Thomas B.C."/>
            <person name="Sharon I."/>
            <person name="Castelle C.J."/>
            <person name="Singh A."/>
            <person name="Wilkins M.J."/>
            <person name="Williams K.H."/>
            <person name="Banfield J.F."/>
        </authorList>
    </citation>
    <scope>NUCLEOTIDE SEQUENCE [LARGE SCALE GENOMIC DNA]</scope>
</reference>
<sequence length="299" mass="34764">MQKVKYYIVQIRILLRGSYFILTHPANKGKFVGTLIKMIYWKVNKHFIKKDLITEISKGVKCICPYWSSYGGIVFMTGKPEYWESELFLKVIKKDSVVIIVGANIGFYSLLAASKATDGFVYSFDVDPRITNVIRRNIKINGFSGRIKYYRKLVSDKNGMEQFVNERESEMSHIAYPKDFQKTQKYPSISLDSFVKRLKIKKINIVKIDVEGAEYKVLHGMKNLISEKKIDYLLIEINENIHLFGFTHSDIFNILKNSGYKIYIFRDGGLEKLKSDKIQKRDINKNLLAVNPKIKNQLM</sequence>
<dbReference type="GO" id="GO:0008168">
    <property type="term" value="F:methyltransferase activity"/>
    <property type="evidence" value="ECO:0007669"/>
    <property type="project" value="UniProtKB-KW"/>
</dbReference>
<keyword evidence="2" id="KW-0808">Transferase</keyword>
<dbReference type="NCBIfam" id="TIGR01444">
    <property type="entry name" value="fkbM_fam"/>
    <property type="match status" value="1"/>
</dbReference>
<protein>
    <submittedName>
        <fullName evidence="2">Methyltransferase FkbM</fullName>
    </submittedName>
</protein>
<proteinExistence type="predicted"/>
<dbReference type="GO" id="GO:0032259">
    <property type="term" value="P:methylation"/>
    <property type="evidence" value="ECO:0007669"/>
    <property type="project" value="UniProtKB-KW"/>
</dbReference>